<feature type="chain" id="PRO_5019081467" evidence="2">
    <location>
        <begin position="36"/>
        <end position="82"/>
    </location>
</feature>
<feature type="compositionally biased region" description="Pro residues" evidence="1">
    <location>
        <begin position="72"/>
        <end position="82"/>
    </location>
</feature>
<dbReference type="EMBL" id="QGNW01002699">
    <property type="protein sequence ID" value="RVW12589.1"/>
    <property type="molecule type" value="Genomic_DNA"/>
</dbReference>
<comment type="caution">
    <text evidence="3">The sequence shown here is derived from an EMBL/GenBank/DDBJ whole genome shotgun (WGS) entry which is preliminary data.</text>
</comment>
<name>A0A438BNR6_VITVI</name>
<feature type="signal peptide" evidence="2">
    <location>
        <begin position="1"/>
        <end position="35"/>
    </location>
</feature>
<accession>A0A438BNR6</accession>
<keyword evidence="2" id="KW-0732">Signal</keyword>
<evidence type="ECO:0000256" key="1">
    <source>
        <dbReference type="SAM" id="MobiDB-lite"/>
    </source>
</evidence>
<feature type="compositionally biased region" description="Basic residues" evidence="1">
    <location>
        <begin position="53"/>
        <end position="70"/>
    </location>
</feature>
<gene>
    <name evidence="3" type="ORF">CK203_115501</name>
</gene>
<protein>
    <submittedName>
        <fullName evidence="3">Uncharacterized protein</fullName>
    </submittedName>
</protein>
<proteinExistence type="predicted"/>
<evidence type="ECO:0000313" key="4">
    <source>
        <dbReference type="Proteomes" id="UP000288805"/>
    </source>
</evidence>
<dbReference type="AlphaFoldDB" id="A0A438BNR6"/>
<feature type="region of interest" description="Disordered" evidence="1">
    <location>
        <begin position="48"/>
        <end position="82"/>
    </location>
</feature>
<reference evidence="3 4" key="1">
    <citation type="journal article" date="2018" name="PLoS Genet.">
        <title>Population sequencing reveals clonal diversity and ancestral inbreeding in the grapevine cultivar Chardonnay.</title>
        <authorList>
            <person name="Roach M.J."/>
            <person name="Johnson D.L."/>
            <person name="Bohlmann J."/>
            <person name="van Vuuren H.J."/>
            <person name="Jones S.J."/>
            <person name="Pretorius I.S."/>
            <person name="Schmidt S.A."/>
            <person name="Borneman A.R."/>
        </authorList>
    </citation>
    <scope>NUCLEOTIDE SEQUENCE [LARGE SCALE GENOMIC DNA]</scope>
    <source>
        <strain evidence="4">cv. Chardonnay</strain>
        <tissue evidence="3">Leaf</tissue>
    </source>
</reference>
<organism evidence="3 4">
    <name type="scientific">Vitis vinifera</name>
    <name type="common">Grape</name>
    <dbReference type="NCBI Taxonomy" id="29760"/>
    <lineage>
        <taxon>Eukaryota</taxon>
        <taxon>Viridiplantae</taxon>
        <taxon>Streptophyta</taxon>
        <taxon>Embryophyta</taxon>
        <taxon>Tracheophyta</taxon>
        <taxon>Spermatophyta</taxon>
        <taxon>Magnoliopsida</taxon>
        <taxon>eudicotyledons</taxon>
        <taxon>Gunneridae</taxon>
        <taxon>Pentapetalae</taxon>
        <taxon>rosids</taxon>
        <taxon>Vitales</taxon>
        <taxon>Vitaceae</taxon>
        <taxon>Viteae</taxon>
        <taxon>Vitis</taxon>
    </lineage>
</organism>
<evidence type="ECO:0000313" key="3">
    <source>
        <dbReference type="EMBL" id="RVW12589.1"/>
    </source>
</evidence>
<sequence>MAGLHASLRGSSSSSSQSFSSKLLLLLTLLPLTLAALLSCFSGEVGSPIRPRDGRRRPTSFRAWTARHRPPSATPRPPIASF</sequence>
<dbReference type="Proteomes" id="UP000288805">
    <property type="component" value="Unassembled WGS sequence"/>
</dbReference>
<evidence type="ECO:0000256" key="2">
    <source>
        <dbReference type="SAM" id="SignalP"/>
    </source>
</evidence>